<evidence type="ECO:0000313" key="2">
    <source>
        <dbReference type="EMBL" id="QEQ93409.1"/>
    </source>
</evidence>
<dbReference type="Pfam" id="PF13392">
    <property type="entry name" value="HNH_3"/>
    <property type="match status" value="1"/>
</dbReference>
<evidence type="ECO:0000259" key="1">
    <source>
        <dbReference type="Pfam" id="PF13392"/>
    </source>
</evidence>
<dbReference type="KEGG" id="vg:55622614"/>
<dbReference type="InterPro" id="IPR044925">
    <property type="entry name" value="His-Me_finger_sf"/>
</dbReference>
<accession>A0A5J6D6J0</accession>
<dbReference type="Proteomes" id="UP000327103">
    <property type="component" value="Segment"/>
</dbReference>
<evidence type="ECO:0000313" key="3">
    <source>
        <dbReference type="Proteomes" id="UP000327103"/>
    </source>
</evidence>
<feature type="domain" description="HNH nuclease" evidence="1">
    <location>
        <begin position="54"/>
        <end position="96"/>
    </location>
</feature>
<dbReference type="GeneID" id="55622614"/>
<keyword evidence="3" id="KW-1185">Reference proteome</keyword>
<dbReference type="EMBL" id="MN197465">
    <property type="protein sequence ID" value="QEQ93409.1"/>
    <property type="molecule type" value="Genomic_DNA"/>
</dbReference>
<sequence length="161" mass="18913">MERLIYPTKEELEKTFFVDEKTGILMRRMKSGKIKIAGTITGNYMIVCYNYQRYMAHIIAFILDKGYQPEGLVDHKDGDTLNNRPDNLREATNTQNLCNAKLRKDNSSGFKNVFKERNNWRVRIRVNGKEYSKRGFPTAEAANEYAIKWREELHGDFARHE</sequence>
<dbReference type="GO" id="GO:0004519">
    <property type="term" value="F:endonuclease activity"/>
    <property type="evidence" value="ECO:0007669"/>
    <property type="project" value="UniProtKB-KW"/>
</dbReference>
<reference evidence="2 3" key="1">
    <citation type="submission" date="2019-07" db="EMBL/GenBank/DDBJ databases">
        <authorList>
            <person name="Cong C."/>
            <person name="Yuan Y."/>
            <person name="Xu Y."/>
            <person name="Wang L."/>
            <person name="Li X."/>
        </authorList>
    </citation>
    <scope>NUCLEOTIDE SEQUENCE [LARGE SCALE GENOMIC DNA]</scope>
</reference>
<dbReference type="RefSeq" id="YP_009852012.1">
    <property type="nucleotide sequence ID" value="NC_048809.1"/>
</dbReference>
<proteinExistence type="predicted"/>
<keyword evidence="2" id="KW-0378">Hydrolase</keyword>
<organism evidence="2 3">
    <name type="scientific">Salmonella phage 2-3</name>
    <dbReference type="NCBI Taxonomy" id="2601697"/>
    <lineage>
        <taxon>Viruses</taxon>
        <taxon>Duplodnaviria</taxon>
        <taxon>Heunggongvirae</taxon>
        <taxon>Uroviricota</taxon>
        <taxon>Caudoviricetes</taxon>
        <taxon>Demerecviridae</taxon>
        <taxon>Markadamsvirinae</taxon>
        <taxon>Epseptimavirus</taxon>
        <taxon>Epseptimavirus ev23</taxon>
    </lineage>
</organism>
<dbReference type="Gene3D" id="3.90.75.20">
    <property type="match status" value="1"/>
</dbReference>
<name>A0A5J6D6J0_9CAUD</name>
<dbReference type="SUPFAM" id="SSF54060">
    <property type="entry name" value="His-Me finger endonucleases"/>
    <property type="match status" value="1"/>
</dbReference>
<keyword evidence="2" id="KW-0255">Endonuclease</keyword>
<protein>
    <submittedName>
        <fullName evidence="2">Homing endonuclease</fullName>
    </submittedName>
</protein>
<dbReference type="InterPro" id="IPR003615">
    <property type="entry name" value="HNH_nuc"/>
</dbReference>
<keyword evidence="2" id="KW-0540">Nuclease</keyword>